<dbReference type="Pfam" id="PF12697">
    <property type="entry name" value="Abhydrolase_6"/>
    <property type="match status" value="1"/>
</dbReference>
<evidence type="ECO:0000313" key="3">
    <source>
        <dbReference type="EMBL" id="AXK34881.1"/>
    </source>
</evidence>
<dbReference type="GO" id="GO:0016787">
    <property type="term" value="F:hydrolase activity"/>
    <property type="evidence" value="ECO:0007669"/>
    <property type="project" value="UniProtKB-KW"/>
</dbReference>
<dbReference type="EMBL" id="CP031320">
    <property type="protein sequence ID" value="AXK34881.1"/>
    <property type="molecule type" value="Genomic_DNA"/>
</dbReference>
<evidence type="ECO:0000313" key="4">
    <source>
        <dbReference type="Proteomes" id="UP000254425"/>
    </source>
</evidence>
<dbReference type="SUPFAM" id="SSF53474">
    <property type="entry name" value="alpha/beta-Hydrolases"/>
    <property type="match status" value="1"/>
</dbReference>
<dbReference type="InterPro" id="IPR000073">
    <property type="entry name" value="AB_hydrolase_1"/>
</dbReference>
<feature type="region of interest" description="Disordered" evidence="1">
    <location>
        <begin position="331"/>
        <end position="353"/>
    </location>
</feature>
<dbReference type="PANTHER" id="PTHR43798:SF33">
    <property type="entry name" value="HYDROLASE, PUTATIVE (AFU_ORTHOLOGUE AFUA_2G14860)-RELATED"/>
    <property type="match status" value="1"/>
</dbReference>
<evidence type="ECO:0000259" key="2">
    <source>
        <dbReference type="Pfam" id="PF12697"/>
    </source>
</evidence>
<evidence type="ECO:0000256" key="1">
    <source>
        <dbReference type="SAM" id="MobiDB-lite"/>
    </source>
</evidence>
<dbReference type="InterPro" id="IPR050266">
    <property type="entry name" value="AB_hydrolase_sf"/>
</dbReference>
<gene>
    <name evidence="3" type="ORF">DVA86_21750</name>
</gene>
<feature type="domain" description="AB hydrolase-1" evidence="2">
    <location>
        <begin position="69"/>
        <end position="314"/>
    </location>
</feature>
<dbReference type="AlphaFoldDB" id="A0A345XTB5"/>
<dbReference type="KEGG" id="sarm:DVA86_21750"/>
<name>A0A345XTB5_9ACTN</name>
<reference evidence="3 4" key="1">
    <citation type="submission" date="2018-07" db="EMBL/GenBank/DDBJ databases">
        <title>Draft genome of the type strain Streptomyces armeniacus ATCC 15676.</title>
        <authorList>
            <person name="Labana P."/>
            <person name="Gosse J.T."/>
            <person name="Boddy C.N."/>
        </authorList>
    </citation>
    <scope>NUCLEOTIDE SEQUENCE [LARGE SCALE GENOMIC DNA]</scope>
    <source>
        <strain evidence="3 4">ATCC 15676</strain>
    </source>
</reference>
<accession>A0A345XTB5</accession>
<sequence length="353" mass="37901">MRNGSFPRLAAVAMGAAVGVGVTHQMYASLRSLAFTPAGFEEHRLVCGTGNILTCYKRVGLPDGPTLVLDAGLMSTSVSWLLVVDRLDPAITVVVYDRAGYRKSQRRAYEPYCLAESVDDLREVVTHARAGAGPVFLAGHSLGGYFSYQVAGTSSRSGGSEAPAPAVDGIILVDPMHPRELMKSPRQREGSRSTHMTMKLGSVTAYLGGSLLSEEADLVFKLCVGNPYEKQLRREMAAGRTWRAGKREWEQSYALMLDGGRSLNRVPVPVSVIAAGETLRPEVGQRPLLDEYVTLGTGGGVTEIEGASHQSMLWSGEYAPRTAEALERIMNDSVKQPGGTGPDRAGTAKSETR</sequence>
<dbReference type="Proteomes" id="UP000254425">
    <property type="component" value="Chromosome"/>
</dbReference>
<dbReference type="PANTHER" id="PTHR43798">
    <property type="entry name" value="MONOACYLGLYCEROL LIPASE"/>
    <property type="match status" value="1"/>
</dbReference>
<dbReference type="Gene3D" id="3.40.50.1820">
    <property type="entry name" value="alpha/beta hydrolase"/>
    <property type="match status" value="1"/>
</dbReference>
<keyword evidence="3" id="KW-0378">Hydrolase</keyword>
<keyword evidence="4" id="KW-1185">Reference proteome</keyword>
<proteinExistence type="predicted"/>
<dbReference type="GO" id="GO:0016020">
    <property type="term" value="C:membrane"/>
    <property type="evidence" value="ECO:0007669"/>
    <property type="project" value="TreeGrafter"/>
</dbReference>
<protein>
    <submittedName>
        <fullName evidence="3">Alpha/beta hydrolase</fullName>
    </submittedName>
</protein>
<dbReference type="InterPro" id="IPR029058">
    <property type="entry name" value="AB_hydrolase_fold"/>
</dbReference>
<organism evidence="3 4">
    <name type="scientific">Streptomyces armeniacus</name>
    <dbReference type="NCBI Taxonomy" id="83291"/>
    <lineage>
        <taxon>Bacteria</taxon>
        <taxon>Bacillati</taxon>
        <taxon>Actinomycetota</taxon>
        <taxon>Actinomycetes</taxon>
        <taxon>Kitasatosporales</taxon>
        <taxon>Streptomycetaceae</taxon>
        <taxon>Streptomyces</taxon>
    </lineage>
</organism>